<dbReference type="EMBL" id="JAGSOG010000004">
    <property type="protein sequence ID" value="MBR7831983.1"/>
    <property type="molecule type" value="Genomic_DNA"/>
</dbReference>
<dbReference type="SMART" id="SM00903">
    <property type="entry name" value="Flavin_Reduct"/>
    <property type="match status" value="1"/>
</dbReference>
<dbReference type="InterPro" id="IPR002563">
    <property type="entry name" value="Flavin_Rdtase-like_dom"/>
</dbReference>
<dbReference type="Pfam" id="PF01613">
    <property type="entry name" value="Flavin_Reduct"/>
    <property type="match status" value="1"/>
</dbReference>
<feature type="region of interest" description="Disordered" evidence="2">
    <location>
        <begin position="1"/>
        <end position="25"/>
    </location>
</feature>
<dbReference type="InterPro" id="IPR050268">
    <property type="entry name" value="NADH-dep_flavin_reductase"/>
</dbReference>
<evidence type="ECO:0000259" key="3">
    <source>
        <dbReference type="SMART" id="SM00903"/>
    </source>
</evidence>
<feature type="domain" description="Flavin reductase like" evidence="3">
    <location>
        <begin position="63"/>
        <end position="211"/>
    </location>
</feature>
<organism evidence="4 5">
    <name type="scientific">Actinospica durhamensis</name>
    <dbReference type="NCBI Taxonomy" id="1508375"/>
    <lineage>
        <taxon>Bacteria</taxon>
        <taxon>Bacillati</taxon>
        <taxon>Actinomycetota</taxon>
        <taxon>Actinomycetes</taxon>
        <taxon>Catenulisporales</taxon>
        <taxon>Actinospicaceae</taxon>
        <taxon>Actinospica</taxon>
    </lineage>
</organism>
<feature type="compositionally biased region" description="Low complexity" evidence="2">
    <location>
        <begin position="11"/>
        <end position="25"/>
    </location>
</feature>
<keyword evidence="5" id="KW-1185">Reference proteome</keyword>
<evidence type="ECO:0000313" key="5">
    <source>
        <dbReference type="Proteomes" id="UP000675781"/>
    </source>
</evidence>
<comment type="caution">
    <text evidence="4">The sequence shown here is derived from an EMBL/GenBank/DDBJ whole genome shotgun (WGS) entry which is preliminary data.</text>
</comment>
<evidence type="ECO:0000256" key="1">
    <source>
        <dbReference type="ARBA" id="ARBA00023002"/>
    </source>
</evidence>
<dbReference type="SUPFAM" id="SSF50475">
    <property type="entry name" value="FMN-binding split barrel"/>
    <property type="match status" value="1"/>
</dbReference>
<dbReference type="Proteomes" id="UP000675781">
    <property type="component" value="Unassembled WGS sequence"/>
</dbReference>
<protein>
    <submittedName>
        <fullName evidence="4">Flavin reductase family protein</fullName>
    </submittedName>
</protein>
<dbReference type="InterPro" id="IPR012349">
    <property type="entry name" value="Split_barrel_FMN-bd"/>
</dbReference>
<evidence type="ECO:0000313" key="4">
    <source>
        <dbReference type="EMBL" id="MBR7831983.1"/>
    </source>
</evidence>
<dbReference type="PANTHER" id="PTHR30466">
    <property type="entry name" value="FLAVIN REDUCTASE"/>
    <property type="match status" value="1"/>
</dbReference>
<reference evidence="4" key="1">
    <citation type="submission" date="2021-04" db="EMBL/GenBank/DDBJ databases">
        <title>Genome based classification of Actinospica acidithermotolerans sp. nov., an actinobacterium isolated from an Indonesian hot spring.</title>
        <authorList>
            <person name="Kusuma A.B."/>
            <person name="Putra K.E."/>
            <person name="Nafisah S."/>
            <person name="Loh J."/>
            <person name="Nouioui I."/>
            <person name="Goodfellow M."/>
        </authorList>
    </citation>
    <scope>NUCLEOTIDE SEQUENCE</scope>
    <source>
        <strain evidence="4">CSCA 57</strain>
    </source>
</reference>
<keyword evidence="1" id="KW-0560">Oxidoreductase</keyword>
<name>A0A941EJI0_9ACTN</name>
<dbReference type="GO" id="GO:0042602">
    <property type="term" value="F:riboflavin reductase (NADPH) activity"/>
    <property type="evidence" value="ECO:0007669"/>
    <property type="project" value="TreeGrafter"/>
</dbReference>
<sequence length="217" mass="22247">MSADGRSLRVATSGPQAGAGAGSAVATGEGIESGNGIETGHGIADGRNGHRVPLDHKELRGVLGRFATGITVVTAVGRAGPHGMTANSFTSVSLDPPLILVCVKHTAVMHTALLEAGSFAVSILSAGQEHTARYFADRSRPRGEHEFDMAGSEPGPRSGAPILTGALAWLECELAAVHEGGDHSIFLGEVTNAGRDESVGALLFYSGGFHRLETGDI</sequence>
<gene>
    <name evidence="4" type="ORF">KDL01_01845</name>
</gene>
<dbReference type="PANTHER" id="PTHR30466:SF1">
    <property type="entry name" value="FMN REDUCTASE (NADH) RUTF"/>
    <property type="match status" value="1"/>
</dbReference>
<dbReference type="Gene3D" id="2.30.110.10">
    <property type="entry name" value="Electron Transport, Fmn-binding Protein, Chain A"/>
    <property type="match status" value="1"/>
</dbReference>
<accession>A0A941EJI0</accession>
<proteinExistence type="predicted"/>
<dbReference type="AlphaFoldDB" id="A0A941EJI0"/>
<evidence type="ECO:0000256" key="2">
    <source>
        <dbReference type="SAM" id="MobiDB-lite"/>
    </source>
</evidence>
<dbReference type="GO" id="GO:0010181">
    <property type="term" value="F:FMN binding"/>
    <property type="evidence" value="ECO:0007669"/>
    <property type="project" value="InterPro"/>
</dbReference>